<dbReference type="Proteomes" id="UP000291485">
    <property type="component" value="Unassembled WGS sequence"/>
</dbReference>
<dbReference type="AlphaFoldDB" id="A0A4R0P472"/>
<dbReference type="RefSeq" id="WP_131556914.1">
    <property type="nucleotide sequence ID" value="NZ_SJSN01000003.1"/>
</dbReference>
<organism evidence="1 2">
    <name type="scientific">Pedobacter frigidisoli</name>
    <dbReference type="NCBI Taxonomy" id="2530455"/>
    <lineage>
        <taxon>Bacteria</taxon>
        <taxon>Pseudomonadati</taxon>
        <taxon>Bacteroidota</taxon>
        <taxon>Sphingobacteriia</taxon>
        <taxon>Sphingobacteriales</taxon>
        <taxon>Sphingobacteriaceae</taxon>
        <taxon>Pedobacter</taxon>
    </lineage>
</organism>
<proteinExistence type="predicted"/>
<gene>
    <name evidence="1" type="ORF">EZ449_05240</name>
</gene>
<accession>A0A4R0P472</accession>
<protein>
    <submittedName>
        <fullName evidence="1">Uncharacterized protein</fullName>
    </submittedName>
</protein>
<dbReference type="OrthoDB" id="893100at2"/>
<keyword evidence="2" id="KW-1185">Reference proteome</keyword>
<name>A0A4R0P472_9SPHI</name>
<sequence>MKINILRSLTYHNVDNFYYMEFDDMDHMPEWEHFSRFGRDDEDEENLSTDDAEKVRLKVTRAKSLYNQARAVYKYAALFCETLKGEMAEMTASLIMQNALMLCPKIIGAEGADMYILRMENASIIRTNCRELETQVRAADMFEICTPEYKDIVLDEIEKFRVLFVEWVKYFEKDEFEDDWGLY</sequence>
<dbReference type="EMBL" id="SJSN01000003">
    <property type="protein sequence ID" value="TCD11664.1"/>
    <property type="molecule type" value="Genomic_DNA"/>
</dbReference>
<reference evidence="1 2" key="1">
    <citation type="submission" date="2019-02" db="EMBL/GenBank/DDBJ databases">
        <title>Pedobacter sp. RP-3-11 sp. nov., isolated from Arctic soil.</title>
        <authorList>
            <person name="Dahal R.H."/>
        </authorList>
    </citation>
    <scope>NUCLEOTIDE SEQUENCE [LARGE SCALE GENOMIC DNA]</scope>
    <source>
        <strain evidence="1 2">RP-3-11</strain>
    </source>
</reference>
<evidence type="ECO:0000313" key="2">
    <source>
        <dbReference type="Proteomes" id="UP000291485"/>
    </source>
</evidence>
<comment type="caution">
    <text evidence="1">The sequence shown here is derived from an EMBL/GenBank/DDBJ whole genome shotgun (WGS) entry which is preliminary data.</text>
</comment>
<evidence type="ECO:0000313" key="1">
    <source>
        <dbReference type="EMBL" id="TCD11664.1"/>
    </source>
</evidence>